<evidence type="ECO:0000256" key="3">
    <source>
        <dbReference type="SAM" id="SignalP"/>
    </source>
</evidence>
<evidence type="ECO:0000313" key="5">
    <source>
        <dbReference type="Proteomes" id="UP000692954"/>
    </source>
</evidence>
<dbReference type="OrthoDB" id="321553at2759"/>
<sequence length="1123" mass="133279">MTFIQGQIITWMFQMCLCFRSFQTQFNKEIFQRSCPSSHQYWPGIHPHMCAGVPRECGGTTELRQVIIGEKEIMCNPQIQGYVLYGNLDTHLLLGWYLYTFQMVTLEPSINFSTYQNVTIEIQQGGLLCQFNGTNKIQNYRKDSIINIQCRDLDTLFEWNDDQKIKIEVSCADLTMNSICKDANNKMIQVNKTDTSQIILKMTVKPYSIVVIINRYLKQIDIRIIVLIRKIYLQVKMFNKNYFSLWLFFKQSKKMNDTIYNQFYKIQAGTVEASKYDKSYQFKMNIVFLDNDFPILDVQYSKGYTIRPINNYETLQFDFNIPFENRYNLLQYQIAIIYNFELIKIFEPQYFKYKFRLFDYYQQFKMGNQFNLKFLAQFTNDIIPSQSDLQLTLNQPPFCTANLVSLNIQALKSYKIVVNCDQSDDSPFTYQLRFFLYDQDYKDFKNQLSDYSLILNNYQRSNSLELFLPQGQVLALIQVMDSRGSMAYLEQYINVTEKNQFNCSDFQYRNFNYKQQIILLLEVLINHYTLPDCARLSEQLLENTKSFLDSEDLNNQFLALQTIKIYKRQIIKNKNSPKRLLNEIEQRSCYDNKTKLIYIKNNEIQKYFLKDINNFQKDASKLKNQAQKLLMKQTNLKNQINQNDIFMDEQQYQLQESITNSLEAVILLIDDLFLKISQTSIKSSEDKVQILDLSEKLIKLIDYLSTYVSAQVQVNGKSFILNGQILKFQQAKISKNVFNIQEGIDKDLMDGLIAFIYKEQLDIYFNYLNTSSNHFSELKNILNHSFFEIEKNSYARTKLQNCLYQNVITNYDQIKNDYTVDMIQYPYCEGALLQLPAFNFQCVQYQNNGSIQQCNLLIQETNNHNQSIQISCQCSYLGVIFLTRYQNLSGNEQEFEQTQKIYEQIKDNCSPFLLFHGIYLVFSLFIYFELIKLEFPLIDVQHILTEASFSESNLLKKNTDKWFKFYSNNIKIYQQSIKFIHEITSLFYSDDQIIKKSYKFLKMSIFFSILIPLSFFETFFIKTVTLIIILILNYLTLLILRLILKICEAVYRFQGIFKVAIIVFFLLIHLISYIIFFYHYIQKDAKRIRINKCQSLQEVLFFQVMLFQTQQQFIQGLFFTHIL</sequence>
<evidence type="ECO:0000256" key="2">
    <source>
        <dbReference type="SAM" id="Phobius"/>
    </source>
</evidence>
<gene>
    <name evidence="4" type="ORF">PSON_ATCC_30995.1.T1900016</name>
</gene>
<dbReference type="EMBL" id="CAJJDN010000190">
    <property type="protein sequence ID" value="CAD8128515.1"/>
    <property type="molecule type" value="Genomic_DNA"/>
</dbReference>
<feature type="chain" id="PRO_5035917267" description="Transmembrane protein" evidence="3">
    <location>
        <begin position="19"/>
        <end position="1123"/>
    </location>
</feature>
<accession>A0A8S1RNX3</accession>
<feature type="transmembrane region" description="Helical" evidence="2">
    <location>
        <begin position="1000"/>
        <end position="1020"/>
    </location>
</feature>
<keyword evidence="5" id="KW-1185">Reference proteome</keyword>
<proteinExistence type="predicted"/>
<keyword evidence="3" id="KW-0732">Signal</keyword>
<organism evidence="4 5">
    <name type="scientific">Paramecium sonneborni</name>
    <dbReference type="NCBI Taxonomy" id="65129"/>
    <lineage>
        <taxon>Eukaryota</taxon>
        <taxon>Sar</taxon>
        <taxon>Alveolata</taxon>
        <taxon>Ciliophora</taxon>
        <taxon>Intramacronucleata</taxon>
        <taxon>Oligohymenophorea</taxon>
        <taxon>Peniculida</taxon>
        <taxon>Parameciidae</taxon>
        <taxon>Paramecium</taxon>
    </lineage>
</organism>
<evidence type="ECO:0000313" key="4">
    <source>
        <dbReference type="EMBL" id="CAD8128515.1"/>
    </source>
</evidence>
<keyword evidence="2" id="KW-0472">Membrane</keyword>
<protein>
    <recommendedName>
        <fullName evidence="6">Transmembrane protein</fullName>
    </recommendedName>
</protein>
<feature type="transmembrane region" description="Helical" evidence="2">
    <location>
        <begin position="1026"/>
        <end position="1044"/>
    </location>
</feature>
<evidence type="ECO:0000256" key="1">
    <source>
        <dbReference type="SAM" id="Coils"/>
    </source>
</evidence>
<name>A0A8S1RNX3_9CILI</name>
<dbReference type="Proteomes" id="UP000692954">
    <property type="component" value="Unassembled WGS sequence"/>
</dbReference>
<keyword evidence="2" id="KW-0812">Transmembrane</keyword>
<dbReference type="PANTHER" id="PTHR15332">
    <property type="entry name" value="PROPROTEIN CONVERTASE SUBTILISIN_KEXIN TYPE 5-LIKE"/>
    <property type="match status" value="1"/>
</dbReference>
<comment type="caution">
    <text evidence="4">The sequence shown here is derived from an EMBL/GenBank/DDBJ whole genome shotgun (WGS) entry which is preliminary data.</text>
</comment>
<dbReference type="AlphaFoldDB" id="A0A8S1RNX3"/>
<keyword evidence="1" id="KW-0175">Coiled coil</keyword>
<feature type="signal peptide" evidence="3">
    <location>
        <begin position="1"/>
        <end position="18"/>
    </location>
</feature>
<evidence type="ECO:0008006" key="6">
    <source>
        <dbReference type="Google" id="ProtNLM"/>
    </source>
</evidence>
<feature type="transmembrane region" description="Helical" evidence="2">
    <location>
        <begin position="912"/>
        <end position="931"/>
    </location>
</feature>
<feature type="coiled-coil region" evidence="1">
    <location>
        <begin position="612"/>
        <end position="643"/>
    </location>
</feature>
<keyword evidence="2" id="KW-1133">Transmembrane helix</keyword>
<feature type="transmembrane region" description="Helical" evidence="2">
    <location>
        <begin position="1056"/>
        <end position="1081"/>
    </location>
</feature>
<reference evidence="4" key="1">
    <citation type="submission" date="2021-01" db="EMBL/GenBank/DDBJ databases">
        <authorList>
            <consortium name="Genoscope - CEA"/>
            <person name="William W."/>
        </authorList>
    </citation>
    <scope>NUCLEOTIDE SEQUENCE</scope>
</reference>
<dbReference type="PANTHER" id="PTHR15332:SF175">
    <property type="entry name" value="PROPROTEIN CONVERTASE SUBTILISIN_KEXIN TYPE 5-LIKE"/>
    <property type="match status" value="1"/>
</dbReference>